<dbReference type="EMBL" id="SNRW01012542">
    <property type="protein sequence ID" value="KAA6373684.1"/>
    <property type="molecule type" value="Genomic_DNA"/>
</dbReference>
<evidence type="ECO:0000313" key="10">
    <source>
        <dbReference type="Proteomes" id="UP000324800"/>
    </source>
</evidence>
<dbReference type="Gene3D" id="1.20.1560.10">
    <property type="entry name" value="ABC transporter type 1, transmembrane domain"/>
    <property type="match status" value="1"/>
</dbReference>
<organism evidence="9 10">
    <name type="scientific">Streblomastix strix</name>
    <dbReference type="NCBI Taxonomy" id="222440"/>
    <lineage>
        <taxon>Eukaryota</taxon>
        <taxon>Metamonada</taxon>
        <taxon>Preaxostyla</taxon>
        <taxon>Oxymonadida</taxon>
        <taxon>Streblomastigidae</taxon>
        <taxon>Streblomastix</taxon>
    </lineage>
</organism>
<keyword evidence="6 7" id="KW-0472">Membrane</keyword>
<dbReference type="AlphaFoldDB" id="A0A5J4UTV6"/>
<proteinExistence type="predicted"/>
<protein>
    <recommendedName>
        <fullName evidence="8">ABC transmembrane type-1 domain-containing protein</fullName>
    </recommendedName>
</protein>
<dbReference type="PROSITE" id="PS50929">
    <property type="entry name" value="ABC_TM1F"/>
    <property type="match status" value="1"/>
</dbReference>
<keyword evidence="2 7" id="KW-0812">Transmembrane</keyword>
<evidence type="ECO:0000256" key="2">
    <source>
        <dbReference type="ARBA" id="ARBA00022692"/>
    </source>
</evidence>
<evidence type="ECO:0000313" key="9">
    <source>
        <dbReference type="EMBL" id="KAA6373684.1"/>
    </source>
</evidence>
<dbReference type="GO" id="GO:0016020">
    <property type="term" value="C:membrane"/>
    <property type="evidence" value="ECO:0007669"/>
    <property type="project" value="InterPro"/>
</dbReference>
<keyword evidence="4" id="KW-0067">ATP-binding</keyword>
<dbReference type="OrthoDB" id="6500128at2759"/>
<feature type="domain" description="ABC transmembrane type-1" evidence="8">
    <location>
        <begin position="45"/>
        <end position="189"/>
    </location>
</feature>
<evidence type="ECO:0000256" key="7">
    <source>
        <dbReference type="SAM" id="Phobius"/>
    </source>
</evidence>
<evidence type="ECO:0000259" key="8">
    <source>
        <dbReference type="PROSITE" id="PS50929"/>
    </source>
</evidence>
<keyword evidence="5 7" id="KW-1133">Transmembrane helix</keyword>
<dbReference type="InterPro" id="IPR011527">
    <property type="entry name" value="ABC1_TM_dom"/>
</dbReference>
<dbReference type="InterPro" id="IPR050173">
    <property type="entry name" value="ABC_transporter_C-like"/>
</dbReference>
<evidence type="ECO:0000256" key="6">
    <source>
        <dbReference type="ARBA" id="ARBA00023136"/>
    </source>
</evidence>
<dbReference type="PANTHER" id="PTHR24223">
    <property type="entry name" value="ATP-BINDING CASSETTE SUB-FAMILY C"/>
    <property type="match status" value="1"/>
</dbReference>
<evidence type="ECO:0000256" key="5">
    <source>
        <dbReference type="ARBA" id="ARBA00022989"/>
    </source>
</evidence>
<keyword evidence="3" id="KW-0547">Nucleotide-binding</keyword>
<feature type="transmembrane region" description="Helical" evidence="7">
    <location>
        <begin position="166"/>
        <end position="186"/>
    </location>
</feature>
<reference evidence="9 10" key="1">
    <citation type="submission" date="2019-03" db="EMBL/GenBank/DDBJ databases">
        <title>Single cell metagenomics reveals metabolic interactions within the superorganism composed of flagellate Streblomastix strix and complex community of Bacteroidetes bacteria on its surface.</title>
        <authorList>
            <person name="Treitli S.C."/>
            <person name="Kolisko M."/>
            <person name="Husnik F."/>
            <person name="Keeling P."/>
            <person name="Hampl V."/>
        </authorList>
    </citation>
    <scope>NUCLEOTIDE SEQUENCE [LARGE SCALE GENOMIC DNA]</scope>
    <source>
        <strain evidence="9">ST1C</strain>
    </source>
</reference>
<dbReference type="GO" id="GO:0005524">
    <property type="term" value="F:ATP binding"/>
    <property type="evidence" value="ECO:0007669"/>
    <property type="project" value="UniProtKB-KW"/>
</dbReference>
<evidence type="ECO:0000256" key="1">
    <source>
        <dbReference type="ARBA" id="ARBA00022448"/>
    </source>
</evidence>
<comment type="caution">
    <text evidence="9">The sequence shown here is derived from an EMBL/GenBank/DDBJ whole genome shotgun (WGS) entry which is preliminary data.</text>
</comment>
<feature type="transmembrane region" description="Helical" evidence="7">
    <location>
        <begin position="68"/>
        <end position="88"/>
    </location>
</feature>
<evidence type="ECO:0000256" key="3">
    <source>
        <dbReference type="ARBA" id="ARBA00022741"/>
    </source>
</evidence>
<dbReference type="SUPFAM" id="SSF90123">
    <property type="entry name" value="ABC transporter transmembrane region"/>
    <property type="match status" value="1"/>
</dbReference>
<evidence type="ECO:0000256" key="4">
    <source>
        <dbReference type="ARBA" id="ARBA00022840"/>
    </source>
</evidence>
<dbReference type="InterPro" id="IPR036640">
    <property type="entry name" value="ABC1_TM_sf"/>
</dbReference>
<name>A0A5J4UTV6_9EUKA</name>
<feature type="transmembrane region" description="Helical" evidence="7">
    <location>
        <begin position="16"/>
        <end position="35"/>
    </location>
</feature>
<accession>A0A5J4UTV6</accession>
<sequence>MTEEEYNTGAVPLSSYFSYFLTLFHPIVAVIFMFIEVVSEWWICLLQFWLGIVGSPDQISSITFEYKLLMLGIGNVLGWLFIQIRAIIGAYGVRRSNKIVHGELLNHVIHCPLSFFDTTPLGRILNRFSVDVAQTDHLLYMMLQFVLNLTINMFGQIIIIAISTPLMLAIGIPALILYFVISTLYMRAA</sequence>
<dbReference type="Pfam" id="PF00664">
    <property type="entry name" value="ABC_membrane"/>
    <property type="match status" value="1"/>
</dbReference>
<dbReference type="Proteomes" id="UP000324800">
    <property type="component" value="Unassembled WGS sequence"/>
</dbReference>
<dbReference type="GO" id="GO:0140359">
    <property type="term" value="F:ABC-type transporter activity"/>
    <property type="evidence" value="ECO:0007669"/>
    <property type="project" value="InterPro"/>
</dbReference>
<feature type="transmembrane region" description="Helical" evidence="7">
    <location>
        <begin position="138"/>
        <end position="160"/>
    </location>
</feature>
<keyword evidence="1" id="KW-0813">Transport</keyword>
<gene>
    <name evidence="9" type="ORF">EZS28_030791</name>
</gene>